<name>A0A0F9JQP2_9ZZZZ</name>
<evidence type="ECO:0000313" key="1">
    <source>
        <dbReference type="EMBL" id="KKM07916.1"/>
    </source>
</evidence>
<organism evidence="1">
    <name type="scientific">marine sediment metagenome</name>
    <dbReference type="NCBI Taxonomy" id="412755"/>
    <lineage>
        <taxon>unclassified sequences</taxon>
        <taxon>metagenomes</taxon>
        <taxon>ecological metagenomes</taxon>
    </lineage>
</organism>
<dbReference type="EMBL" id="LAZR01015669">
    <property type="protein sequence ID" value="KKM07916.1"/>
    <property type="molecule type" value="Genomic_DNA"/>
</dbReference>
<protein>
    <recommendedName>
        <fullName evidence="2">Amidohydrolase-related domain-containing protein</fullName>
    </recommendedName>
</protein>
<sequence>MQIYTGITGDPRKLAQIRDYGLGIMISSHPGVSIPKDLSGIPCALDNGAFSAWQNDYPFDEYAFLKTMSKCRVKKINLDFIACPDIVAGGQRSLNFSLMWRKRLTIDNIALVVQDGMEPKHTVNCNYAQFSHIFIGGTPDWKWATAAEWVNQAHVMGMKCHIGQCGTVDRLRRAKELGA</sequence>
<accession>A0A0F9JQP2</accession>
<evidence type="ECO:0008006" key="2">
    <source>
        <dbReference type="Google" id="ProtNLM"/>
    </source>
</evidence>
<comment type="caution">
    <text evidence="1">The sequence shown here is derived from an EMBL/GenBank/DDBJ whole genome shotgun (WGS) entry which is preliminary data.</text>
</comment>
<proteinExistence type="predicted"/>
<reference evidence="1" key="1">
    <citation type="journal article" date="2015" name="Nature">
        <title>Complex archaea that bridge the gap between prokaryotes and eukaryotes.</title>
        <authorList>
            <person name="Spang A."/>
            <person name="Saw J.H."/>
            <person name="Jorgensen S.L."/>
            <person name="Zaremba-Niedzwiedzka K."/>
            <person name="Martijn J."/>
            <person name="Lind A.E."/>
            <person name="van Eijk R."/>
            <person name="Schleper C."/>
            <person name="Guy L."/>
            <person name="Ettema T.J."/>
        </authorList>
    </citation>
    <scope>NUCLEOTIDE SEQUENCE</scope>
</reference>
<dbReference type="AlphaFoldDB" id="A0A0F9JQP2"/>
<gene>
    <name evidence="1" type="ORF">LCGC14_1729170</name>
</gene>
<feature type="non-terminal residue" evidence="1">
    <location>
        <position position="179"/>
    </location>
</feature>